<dbReference type="InterPro" id="IPR036849">
    <property type="entry name" value="Enolase-like_C_sf"/>
</dbReference>
<dbReference type="CDD" id="cd03316">
    <property type="entry name" value="MR_like"/>
    <property type="match status" value="1"/>
</dbReference>
<dbReference type="InterPro" id="IPR034593">
    <property type="entry name" value="DgoD-like"/>
</dbReference>
<dbReference type="PANTHER" id="PTHR48080:SF2">
    <property type="entry name" value="D-GALACTONATE DEHYDRATASE"/>
    <property type="match status" value="1"/>
</dbReference>
<dbReference type="Pfam" id="PF13378">
    <property type="entry name" value="MR_MLE_C"/>
    <property type="match status" value="1"/>
</dbReference>
<feature type="non-terminal residue" evidence="2">
    <location>
        <position position="1"/>
    </location>
</feature>
<dbReference type="InterPro" id="IPR013342">
    <property type="entry name" value="Mandelate_racemase_C"/>
</dbReference>
<dbReference type="SFLD" id="SFLDS00001">
    <property type="entry name" value="Enolase"/>
    <property type="match status" value="1"/>
</dbReference>
<reference evidence="2" key="1">
    <citation type="submission" date="2018-05" db="EMBL/GenBank/DDBJ databases">
        <authorList>
            <person name="Lanie J.A."/>
            <person name="Ng W.-L."/>
            <person name="Kazmierczak K.M."/>
            <person name="Andrzejewski T.M."/>
            <person name="Davidsen T.M."/>
            <person name="Wayne K.J."/>
            <person name="Tettelin H."/>
            <person name="Glass J.I."/>
            <person name="Rusch D."/>
            <person name="Podicherti R."/>
            <person name="Tsui H.-C.T."/>
            <person name="Winkler M.E."/>
        </authorList>
    </citation>
    <scope>NUCLEOTIDE SEQUENCE</scope>
</reference>
<dbReference type="InterPro" id="IPR029065">
    <property type="entry name" value="Enolase_C-like"/>
</dbReference>
<gene>
    <name evidence="2" type="ORF">METZ01_LOCUS403044</name>
</gene>
<dbReference type="EMBL" id="UINC01154740">
    <property type="protein sequence ID" value="SVD50190.1"/>
    <property type="molecule type" value="Genomic_DNA"/>
</dbReference>
<evidence type="ECO:0000313" key="2">
    <source>
        <dbReference type="EMBL" id="SVD50190.1"/>
    </source>
</evidence>
<feature type="domain" description="Mandelate racemase/muconate lactonizing enzyme C-terminal" evidence="1">
    <location>
        <begin position="3"/>
        <end position="76"/>
    </location>
</feature>
<sequence>GVEEDLARGVARIAATRAAIGPDVELLVDCHCRFDLPLALRAAERVRGHRLFWFEEPIPREQVEANADFTRKSGLTTAGGESFFGRREFSDYVHARAVHIIMPDVKHAGGLTECRRIAALAETRQIPVSPHSPAGPVSTAAGVQLAATISNFLVLEYAFGEVDWREQLISPRESVEDGFLTVPDGPGLGIELNEAVIAAHQA</sequence>
<name>A0A382VUX4_9ZZZZ</name>
<dbReference type="AlphaFoldDB" id="A0A382VUX4"/>
<accession>A0A382VUX4</accession>
<evidence type="ECO:0000259" key="1">
    <source>
        <dbReference type="SMART" id="SM00922"/>
    </source>
</evidence>
<dbReference type="SUPFAM" id="SSF51604">
    <property type="entry name" value="Enolase C-terminal domain-like"/>
    <property type="match status" value="1"/>
</dbReference>
<organism evidence="2">
    <name type="scientific">marine metagenome</name>
    <dbReference type="NCBI Taxonomy" id="408172"/>
    <lineage>
        <taxon>unclassified sequences</taxon>
        <taxon>metagenomes</taxon>
        <taxon>ecological metagenomes</taxon>
    </lineage>
</organism>
<dbReference type="SMART" id="SM00922">
    <property type="entry name" value="MR_MLE"/>
    <property type="match status" value="1"/>
</dbReference>
<dbReference type="Gene3D" id="3.20.20.120">
    <property type="entry name" value="Enolase-like C-terminal domain"/>
    <property type="match status" value="1"/>
</dbReference>
<proteinExistence type="predicted"/>
<dbReference type="PANTHER" id="PTHR48080">
    <property type="entry name" value="D-GALACTONATE DEHYDRATASE-RELATED"/>
    <property type="match status" value="1"/>
</dbReference>
<protein>
    <recommendedName>
        <fullName evidence="1">Mandelate racemase/muconate lactonizing enzyme C-terminal domain-containing protein</fullName>
    </recommendedName>
</protein>